<dbReference type="InterPro" id="IPR002994">
    <property type="entry name" value="Surf1/Shy1"/>
</dbReference>
<evidence type="ECO:0000256" key="7">
    <source>
        <dbReference type="SAM" id="MobiDB-lite"/>
    </source>
</evidence>
<keyword evidence="4 6" id="KW-1133">Transmembrane helix</keyword>
<proteinExistence type="inferred from homology"/>
<feature type="region of interest" description="Disordered" evidence="7">
    <location>
        <begin position="292"/>
        <end position="318"/>
    </location>
</feature>
<evidence type="ECO:0000256" key="6">
    <source>
        <dbReference type="RuleBase" id="RU363076"/>
    </source>
</evidence>
<keyword evidence="6" id="KW-1003">Cell membrane</keyword>
<comment type="similarity">
    <text evidence="2 6">Belongs to the SURF1 family.</text>
</comment>
<dbReference type="PANTHER" id="PTHR23427">
    <property type="entry name" value="SURFEIT LOCUS PROTEIN"/>
    <property type="match status" value="1"/>
</dbReference>
<evidence type="ECO:0000313" key="9">
    <source>
        <dbReference type="Proteomes" id="UP000248544"/>
    </source>
</evidence>
<dbReference type="PANTHER" id="PTHR23427:SF2">
    <property type="entry name" value="SURFEIT LOCUS PROTEIN 1"/>
    <property type="match status" value="1"/>
</dbReference>
<evidence type="ECO:0000256" key="1">
    <source>
        <dbReference type="ARBA" id="ARBA00004370"/>
    </source>
</evidence>
<dbReference type="AlphaFoldDB" id="A0A2W2HF16"/>
<sequence>MVGERNVLRKRRRVLADLRAERPGSGERPYGRSKGSGAYPEVVYRFLLTPRWLVLHVVVLLVIPAFVFLGRWQFGRYEERSGDSERITASLHAPAVPLARLAPPGGPSVRPADEYRAVEASGTYDAGHGLLVRRRPQNGMTGYYVLTPLVTAPGQAVIVNRGWVPAGATADTPPQVPPPPTGQVTVTGRLRLAENEESAGIRDRRGLPPGQVLLIDTAAIGAGLPYKIVDGYVELTAQRPAPARAPEPVPAPDVASGGGLNLAYGVQWWLFIAIAVGGWIFLIRREAADIRAGTTETDSANTDEERQEEPLPAAERPG</sequence>
<keyword evidence="3 6" id="KW-0812">Transmembrane</keyword>
<comment type="subcellular location">
    <subcellularLocation>
        <location evidence="6">Cell membrane</location>
        <topology evidence="6">Multi-pass membrane protein</topology>
    </subcellularLocation>
    <subcellularLocation>
        <location evidence="1">Membrane</location>
    </subcellularLocation>
</comment>
<dbReference type="EMBL" id="POUA01000061">
    <property type="protein sequence ID" value="PZG50375.1"/>
    <property type="molecule type" value="Genomic_DNA"/>
</dbReference>
<evidence type="ECO:0000256" key="4">
    <source>
        <dbReference type="ARBA" id="ARBA00022989"/>
    </source>
</evidence>
<name>A0A2W2HF16_9ACTN</name>
<dbReference type="Pfam" id="PF02104">
    <property type="entry name" value="SURF1"/>
    <property type="match status" value="1"/>
</dbReference>
<gene>
    <name evidence="8" type="ORF">C1I98_10560</name>
</gene>
<keyword evidence="9" id="KW-1185">Reference proteome</keyword>
<dbReference type="PROSITE" id="PS50895">
    <property type="entry name" value="SURF1"/>
    <property type="match status" value="1"/>
</dbReference>
<organism evidence="8 9">
    <name type="scientific">Spongiactinospora gelatinilytica</name>
    <dbReference type="NCBI Taxonomy" id="2666298"/>
    <lineage>
        <taxon>Bacteria</taxon>
        <taxon>Bacillati</taxon>
        <taxon>Actinomycetota</taxon>
        <taxon>Actinomycetes</taxon>
        <taxon>Streptosporangiales</taxon>
        <taxon>Streptosporangiaceae</taxon>
        <taxon>Spongiactinospora</taxon>
    </lineage>
</organism>
<feature type="transmembrane region" description="Helical" evidence="6">
    <location>
        <begin position="52"/>
        <end position="70"/>
    </location>
</feature>
<evidence type="ECO:0000256" key="3">
    <source>
        <dbReference type="ARBA" id="ARBA00022692"/>
    </source>
</evidence>
<keyword evidence="5 6" id="KW-0472">Membrane</keyword>
<evidence type="ECO:0000256" key="5">
    <source>
        <dbReference type="ARBA" id="ARBA00023136"/>
    </source>
</evidence>
<dbReference type="CDD" id="cd06662">
    <property type="entry name" value="SURF1"/>
    <property type="match status" value="1"/>
</dbReference>
<protein>
    <recommendedName>
        <fullName evidence="6">SURF1-like protein</fullName>
    </recommendedName>
</protein>
<dbReference type="GO" id="GO:0005886">
    <property type="term" value="C:plasma membrane"/>
    <property type="evidence" value="ECO:0007669"/>
    <property type="project" value="UniProtKB-SubCell"/>
</dbReference>
<evidence type="ECO:0000256" key="2">
    <source>
        <dbReference type="ARBA" id="ARBA00007165"/>
    </source>
</evidence>
<comment type="caution">
    <text evidence="8">The sequence shown here is derived from an EMBL/GenBank/DDBJ whole genome shotgun (WGS) entry which is preliminary data.</text>
</comment>
<dbReference type="Proteomes" id="UP000248544">
    <property type="component" value="Unassembled WGS sequence"/>
</dbReference>
<dbReference type="InterPro" id="IPR045214">
    <property type="entry name" value="Surf1/Surf4"/>
</dbReference>
<evidence type="ECO:0000313" key="8">
    <source>
        <dbReference type="EMBL" id="PZG50375.1"/>
    </source>
</evidence>
<reference evidence="8 9" key="1">
    <citation type="submission" date="2018-01" db="EMBL/GenBank/DDBJ databases">
        <title>Draft genome sequence of Sphaerisporangium sp. 7K107.</title>
        <authorList>
            <person name="Sahin N."/>
            <person name="Saygin H."/>
            <person name="Ay H."/>
        </authorList>
    </citation>
    <scope>NUCLEOTIDE SEQUENCE [LARGE SCALE GENOMIC DNA]</scope>
    <source>
        <strain evidence="8 9">7K107</strain>
    </source>
</reference>
<accession>A0A2W2HF16</accession>
<feature type="transmembrane region" description="Helical" evidence="6">
    <location>
        <begin position="266"/>
        <end position="283"/>
    </location>
</feature>